<dbReference type="InterPro" id="IPR003758">
    <property type="entry name" value="LpxK"/>
</dbReference>
<evidence type="ECO:0000256" key="3">
    <source>
        <dbReference type="ARBA" id="ARBA00012071"/>
    </source>
</evidence>
<evidence type="ECO:0000256" key="5">
    <source>
        <dbReference type="ARBA" id="ARBA00022516"/>
    </source>
</evidence>
<evidence type="ECO:0000256" key="2">
    <source>
        <dbReference type="ARBA" id="ARBA00004870"/>
    </source>
</evidence>
<accession>A0ABS1GH99</accession>
<evidence type="ECO:0000256" key="1">
    <source>
        <dbReference type="ARBA" id="ARBA00002274"/>
    </source>
</evidence>
<dbReference type="Proteomes" id="UP000772812">
    <property type="component" value="Unassembled WGS sequence"/>
</dbReference>
<keyword evidence="5 13" id="KW-0444">Lipid biosynthesis</keyword>
<dbReference type="Pfam" id="PF02606">
    <property type="entry name" value="LpxK"/>
    <property type="match status" value="1"/>
</dbReference>
<keyword evidence="7 13" id="KW-0808">Transferase</keyword>
<comment type="catalytic activity">
    <reaction evidence="13">
        <text>a lipid A disaccharide + ATP = a lipid IVA + ADP + H(+)</text>
        <dbReference type="Rhea" id="RHEA:67840"/>
        <dbReference type="ChEBI" id="CHEBI:15378"/>
        <dbReference type="ChEBI" id="CHEBI:30616"/>
        <dbReference type="ChEBI" id="CHEBI:176343"/>
        <dbReference type="ChEBI" id="CHEBI:176425"/>
        <dbReference type="ChEBI" id="CHEBI:456216"/>
        <dbReference type="EC" id="2.7.1.130"/>
    </reaction>
</comment>
<comment type="caution">
    <text evidence="14">The sequence shown here is derived from an EMBL/GenBank/DDBJ whole genome shotgun (WGS) entry which is preliminary data.</text>
</comment>
<proteinExistence type="inferred from homology"/>
<evidence type="ECO:0000313" key="14">
    <source>
        <dbReference type="EMBL" id="MBK3332304.1"/>
    </source>
</evidence>
<name>A0ABS1GH99_9AQUI</name>
<comment type="similarity">
    <text evidence="13">Belongs to the LpxK family.</text>
</comment>
<dbReference type="EMBL" id="JAACYA010000001">
    <property type="protein sequence ID" value="MBK3332304.1"/>
    <property type="molecule type" value="Genomic_DNA"/>
</dbReference>
<evidence type="ECO:0000256" key="8">
    <source>
        <dbReference type="ARBA" id="ARBA00022741"/>
    </source>
</evidence>
<evidence type="ECO:0000256" key="11">
    <source>
        <dbReference type="ARBA" id="ARBA00023098"/>
    </source>
</evidence>
<keyword evidence="8 13" id="KW-0547">Nucleotide-binding</keyword>
<keyword evidence="11 13" id="KW-0443">Lipid metabolism</keyword>
<evidence type="ECO:0000256" key="9">
    <source>
        <dbReference type="ARBA" id="ARBA00022777"/>
    </source>
</evidence>
<evidence type="ECO:0000256" key="4">
    <source>
        <dbReference type="ARBA" id="ARBA00016436"/>
    </source>
</evidence>
<comment type="pathway">
    <text evidence="2 13">Glycolipid biosynthesis; lipid IV(A) biosynthesis; lipid IV(A) from (3R)-3-hydroxytetradecanoyl-[acyl-carrier-protein] and UDP-N-acetyl-alpha-D-glucosamine: step 6/6.</text>
</comment>
<organism evidence="14 15">
    <name type="scientific">Persephonella atlantica</name>
    <dbReference type="NCBI Taxonomy" id="2699429"/>
    <lineage>
        <taxon>Bacteria</taxon>
        <taxon>Pseudomonadati</taxon>
        <taxon>Aquificota</taxon>
        <taxon>Aquificia</taxon>
        <taxon>Aquificales</taxon>
        <taxon>Hydrogenothermaceae</taxon>
        <taxon>Persephonella</taxon>
    </lineage>
</organism>
<dbReference type="RefSeq" id="WP_200673682.1">
    <property type="nucleotide sequence ID" value="NZ_JAACYA010000001.1"/>
</dbReference>
<evidence type="ECO:0000256" key="12">
    <source>
        <dbReference type="ARBA" id="ARBA00029757"/>
    </source>
</evidence>
<feature type="binding site" evidence="13">
    <location>
        <begin position="41"/>
        <end position="48"/>
    </location>
    <ligand>
        <name>ATP</name>
        <dbReference type="ChEBI" id="CHEBI:30616"/>
    </ligand>
</feature>
<dbReference type="NCBIfam" id="TIGR00682">
    <property type="entry name" value="lpxK"/>
    <property type="match status" value="1"/>
</dbReference>
<dbReference type="HAMAP" id="MF_00409">
    <property type="entry name" value="LpxK"/>
    <property type="match status" value="1"/>
</dbReference>
<evidence type="ECO:0000256" key="13">
    <source>
        <dbReference type="HAMAP-Rule" id="MF_00409"/>
    </source>
</evidence>
<sequence>MLNIVSNIYEKLAVIRRKLYYKGILKQKKFPVPVISIGNLSVGGTGKTPLTIFTAKKLQEKGYRVCVLSRGYRRKSRGTVVVSDGNSIFVPWEEAGDEPYLMAKNNIPVVVSHSRYEAGIKALNSFPVDVFLLDDGFQHFQLYRDLDILVVDATKPFWEDKPLPAGRLREPAEFYRYADVIVVNRLNRAKNPEKVLEFLKNSEKQLFISEEKIENITDLKKNKNINFLKGKEVGAFSGLGNNGQFFQTVKDLSHKIGFTVSQFISFPDHYSYKKLNLPKKQLWLTTEKDIIKISQKQIEKDNIFALKYSLNLPEDFVQYLENIINAERLKKD</sequence>
<protein>
    <recommendedName>
        <fullName evidence="4 13">Tetraacyldisaccharide 4'-kinase</fullName>
        <ecNumber evidence="3 13">2.7.1.130</ecNumber>
    </recommendedName>
    <alternativeName>
        <fullName evidence="12 13">Lipid A 4'-kinase</fullName>
    </alternativeName>
</protein>
<dbReference type="PANTHER" id="PTHR42724:SF1">
    <property type="entry name" value="TETRAACYLDISACCHARIDE 4'-KINASE, MITOCHONDRIAL-RELATED"/>
    <property type="match status" value="1"/>
</dbReference>
<comment type="function">
    <text evidence="1 13">Transfers the gamma-phosphate of ATP to the 4'-position of a tetraacyldisaccharide 1-phosphate intermediate (termed DS-1-P) to form tetraacyldisaccharide 1,4'-bis-phosphate (lipid IVA).</text>
</comment>
<evidence type="ECO:0000256" key="6">
    <source>
        <dbReference type="ARBA" id="ARBA00022556"/>
    </source>
</evidence>
<dbReference type="SUPFAM" id="SSF52540">
    <property type="entry name" value="P-loop containing nucleoside triphosphate hydrolases"/>
    <property type="match status" value="1"/>
</dbReference>
<dbReference type="InterPro" id="IPR027417">
    <property type="entry name" value="P-loop_NTPase"/>
</dbReference>
<keyword evidence="15" id="KW-1185">Reference proteome</keyword>
<dbReference type="EC" id="2.7.1.130" evidence="3 13"/>
<evidence type="ECO:0000256" key="7">
    <source>
        <dbReference type="ARBA" id="ARBA00022679"/>
    </source>
</evidence>
<dbReference type="GO" id="GO:0009029">
    <property type="term" value="F:lipid-A 4'-kinase activity"/>
    <property type="evidence" value="ECO:0007669"/>
    <property type="project" value="UniProtKB-EC"/>
</dbReference>
<keyword evidence="9 13" id="KW-0418">Kinase</keyword>
<gene>
    <name evidence="13 14" type="primary">lpxK</name>
    <name evidence="14" type="ORF">GWK41_04385</name>
</gene>
<reference evidence="14 15" key="1">
    <citation type="journal article" date="2021" name="Syst. Appl. Microbiol.">
        <title>Persephonella atlantica sp. nov.: How to adapt to physico-chemical gradients in high temperature hydrothermal habitats.</title>
        <authorList>
            <person name="Francois D.X."/>
            <person name="Godfroy A."/>
            <person name="Mathien C."/>
            <person name="Aube J."/>
            <person name="Cathalot C."/>
            <person name="Lesongeur F."/>
            <person name="L'Haridon S."/>
            <person name="Philippon X."/>
            <person name="Roussel E.G."/>
        </authorList>
    </citation>
    <scope>NUCLEOTIDE SEQUENCE [LARGE SCALE GENOMIC DNA]</scope>
    <source>
        <strain evidence="14 15">MO1340</strain>
    </source>
</reference>
<evidence type="ECO:0000313" key="15">
    <source>
        <dbReference type="Proteomes" id="UP000772812"/>
    </source>
</evidence>
<keyword evidence="6 13" id="KW-0441">Lipid A biosynthesis</keyword>
<dbReference type="PANTHER" id="PTHR42724">
    <property type="entry name" value="TETRAACYLDISACCHARIDE 4'-KINASE"/>
    <property type="match status" value="1"/>
</dbReference>
<keyword evidence="10 13" id="KW-0067">ATP-binding</keyword>
<evidence type="ECO:0000256" key="10">
    <source>
        <dbReference type="ARBA" id="ARBA00022840"/>
    </source>
</evidence>